<keyword evidence="2" id="KW-1185">Reference proteome</keyword>
<organism evidence="1 2">
    <name type="scientific">Corynascus novoguineensis</name>
    <dbReference type="NCBI Taxonomy" id="1126955"/>
    <lineage>
        <taxon>Eukaryota</taxon>
        <taxon>Fungi</taxon>
        <taxon>Dikarya</taxon>
        <taxon>Ascomycota</taxon>
        <taxon>Pezizomycotina</taxon>
        <taxon>Sordariomycetes</taxon>
        <taxon>Sordariomycetidae</taxon>
        <taxon>Sordariales</taxon>
        <taxon>Chaetomiaceae</taxon>
        <taxon>Corynascus</taxon>
    </lineage>
</organism>
<evidence type="ECO:0000313" key="1">
    <source>
        <dbReference type="EMBL" id="KAK4243033.1"/>
    </source>
</evidence>
<reference evidence="1" key="2">
    <citation type="submission" date="2023-05" db="EMBL/GenBank/DDBJ databases">
        <authorList>
            <consortium name="Lawrence Berkeley National Laboratory"/>
            <person name="Steindorff A."/>
            <person name="Hensen N."/>
            <person name="Bonometti L."/>
            <person name="Westerberg I."/>
            <person name="Brannstrom I.O."/>
            <person name="Guillou S."/>
            <person name="Cros-Aarteil S."/>
            <person name="Calhoun S."/>
            <person name="Haridas S."/>
            <person name="Kuo A."/>
            <person name="Mondo S."/>
            <person name="Pangilinan J."/>
            <person name="Riley R."/>
            <person name="Labutti K."/>
            <person name="Andreopoulos B."/>
            <person name="Lipzen A."/>
            <person name="Chen C."/>
            <person name="Yanf M."/>
            <person name="Daum C."/>
            <person name="Ng V."/>
            <person name="Clum A."/>
            <person name="Ohm R."/>
            <person name="Martin F."/>
            <person name="Silar P."/>
            <person name="Natvig D."/>
            <person name="Lalanne C."/>
            <person name="Gautier V."/>
            <person name="Ament-Velasquez S.L."/>
            <person name="Kruys A."/>
            <person name="Hutchinson M.I."/>
            <person name="Powell A.J."/>
            <person name="Barry K."/>
            <person name="Miller A.N."/>
            <person name="Grigoriev I.V."/>
            <person name="Debuchy R."/>
            <person name="Gladieux P."/>
            <person name="Thoren M.H."/>
            <person name="Johannesson H."/>
        </authorList>
    </citation>
    <scope>NUCLEOTIDE SEQUENCE</scope>
    <source>
        <strain evidence="1">CBS 359.72</strain>
    </source>
</reference>
<sequence>MANTPTSTLPTGMLGPTESTIMAIVQQVLAAQAGKHQEDFPAWRDRLLCVLGRYGLDKYVLADVLQPENPMEVKQWLDDRADIEAYFQAKARDLDPKKTFDKLTRYFENGLADGPSRVNYIKDRLQTDESLYNLPDGGYAWLVVKGIAYEYPDVYNRYAMALQNKTLT</sequence>
<dbReference type="AlphaFoldDB" id="A0AAN7HIC8"/>
<gene>
    <name evidence="1" type="ORF">C7999DRAFT_45058</name>
</gene>
<protein>
    <submittedName>
        <fullName evidence="1">Uncharacterized protein</fullName>
    </submittedName>
</protein>
<comment type="caution">
    <text evidence="1">The sequence shown here is derived from an EMBL/GenBank/DDBJ whole genome shotgun (WGS) entry which is preliminary data.</text>
</comment>
<dbReference type="Proteomes" id="UP001303647">
    <property type="component" value="Unassembled WGS sequence"/>
</dbReference>
<evidence type="ECO:0000313" key="2">
    <source>
        <dbReference type="Proteomes" id="UP001303647"/>
    </source>
</evidence>
<reference evidence="1" key="1">
    <citation type="journal article" date="2023" name="Mol. Phylogenet. Evol.">
        <title>Genome-scale phylogeny and comparative genomics of the fungal order Sordariales.</title>
        <authorList>
            <person name="Hensen N."/>
            <person name="Bonometti L."/>
            <person name="Westerberg I."/>
            <person name="Brannstrom I.O."/>
            <person name="Guillou S."/>
            <person name="Cros-Aarteil S."/>
            <person name="Calhoun S."/>
            <person name="Haridas S."/>
            <person name="Kuo A."/>
            <person name="Mondo S."/>
            <person name="Pangilinan J."/>
            <person name="Riley R."/>
            <person name="LaButti K."/>
            <person name="Andreopoulos B."/>
            <person name="Lipzen A."/>
            <person name="Chen C."/>
            <person name="Yan M."/>
            <person name="Daum C."/>
            <person name="Ng V."/>
            <person name="Clum A."/>
            <person name="Steindorff A."/>
            <person name="Ohm R.A."/>
            <person name="Martin F."/>
            <person name="Silar P."/>
            <person name="Natvig D.O."/>
            <person name="Lalanne C."/>
            <person name="Gautier V."/>
            <person name="Ament-Velasquez S.L."/>
            <person name="Kruys A."/>
            <person name="Hutchinson M.I."/>
            <person name="Powell A.J."/>
            <person name="Barry K."/>
            <person name="Miller A.N."/>
            <person name="Grigoriev I.V."/>
            <person name="Debuchy R."/>
            <person name="Gladieux P."/>
            <person name="Hiltunen Thoren M."/>
            <person name="Johannesson H."/>
        </authorList>
    </citation>
    <scope>NUCLEOTIDE SEQUENCE</scope>
    <source>
        <strain evidence="1">CBS 359.72</strain>
    </source>
</reference>
<accession>A0AAN7HIC8</accession>
<dbReference type="EMBL" id="MU857906">
    <property type="protein sequence ID" value="KAK4243033.1"/>
    <property type="molecule type" value="Genomic_DNA"/>
</dbReference>
<name>A0AAN7HIC8_9PEZI</name>
<proteinExistence type="predicted"/>